<dbReference type="EMBL" id="CAXHTA020000009">
    <property type="protein sequence ID" value="CAL5223858.1"/>
    <property type="molecule type" value="Genomic_DNA"/>
</dbReference>
<evidence type="ECO:0000256" key="5">
    <source>
        <dbReference type="ARBA" id="ARBA00023136"/>
    </source>
</evidence>
<dbReference type="Pfam" id="PF00535">
    <property type="entry name" value="Glycos_transf_2"/>
    <property type="match status" value="1"/>
</dbReference>
<dbReference type="PANTHER" id="PTHR43646">
    <property type="entry name" value="GLYCOSYLTRANSFERASE"/>
    <property type="match status" value="1"/>
</dbReference>
<keyword evidence="5" id="KW-0472">Membrane</keyword>
<dbReference type="InterPro" id="IPR001173">
    <property type="entry name" value="Glyco_trans_2-like"/>
</dbReference>
<comment type="caution">
    <text evidence="8">The sequence shown here is derived from an EMBL/GenBank/DDBJ whole genome shotgun (WGS) entry which is preliminary data.</text>
</comment>
<keyword evidence="3" id="KW-0328">Glycosyltransferase</keyword>
<sequence>MIGRGYRADGHYSPVVIGPSQKSRSRFIERRKTRVIAAQTSGGDGSSGGGGSTPKRTGWDGERYDRSGNPLGLLTLAIAGSLTAYQVKDILEEPFWLEDTQLKSVSIIVPALNERAQIEDSIRSLQSLDPPACEIIVVDGGSTDGTEKLAKRAGATVITAPRGRARQMNAGAEVAEGDILCFLHADSRVPENTVAKIRKHLQDKRVVLGGFRTVIKDGDRPLIFMTAHQFIKTFYIAFLFRPLSFFRGARLLFGDQTLFCRACDFRRVGGYAPRLPIMEDADLCIRLHMAGPEAPVRSREAAEAATGAETHEKHHFLPAWFHRRGKVIMILQPAAETSGRRLQAWGNPKATFVHFLIGLRWYLGATPEQLKALYMRMYTDDYR</sequence>
<name>A0ABP1G0A5_9CHLO</name>
<organism evidence="8 9">
    <name type="scientific">Coccomyxa viridis</name>
    <dbReference type="NCBI Taxonomy" id="1274662"/>
    <lineage>
        <taxon>Eukaryota</taxon>
        <taxon>Viridiplantae</taxon>
        <taxon>Chlorophyta</taxon>
        <taxon>core chlorophytes</taxon>
        <taxon>Trebouxiophyceae</taxon>
        <taxon>Trebouxiophyceae incertae sedis</taxon>
        <taxon>Coccomyxaceae</taxon>
        <taxon>Coccomyxa</taxon>
    </lineage>
</organism>
<gene>
    <name evidence="8" type="primary">g6445</name>
    <name evidence="8" type="ORF">VP750_LOCUS5517</name>
</gene>
<protein>
    <submittedName>
        <fullName evidence="8">G6445 protein</fullName>
    </submittedName>
</protein>
<dbReference type="InterPro" id="IPR026461">
    <property type="entry name" value="Trfase_2_rSAM/seldom_assoc"/>
</dbReference>
<evidence type="ECO:0000256" key="6">
    <source>
        <dbReference type="SAM" id="MobiDB-lite"/>
    </source>
</evidence>
<evidence type="ECO:0000256" key="2">
    <source>
        <dbReference type="ARBA" id="ARBA00022475"/>
    </source>
</evidence>
<dbReference type="SUPFAM" id="SSF53448">
    <property type="entry name" value="Nucleotide-diphospho-sugar transferases"/>
    <property type="match status" value="1"/>
</dbReference>
<proteinExistence type="predicted"/>
<accession>A0ABP1G0A5</accession>
<evidence type="ECO:0000256" key="3">
    <source>
        <dbReference type="ARBA" id="ARBA00022676"/>
    </source>
</evidence>
<dbReference type="InterPro" id="IPR029044">
    <property type="entry name" value="Nucleotide-diphossugar_trans"/>
</dbReference>
<evidence type="ECO:0000313" key="8">
    <source>
        <dbReference type="EMBL" id="CAL5223858.1"/>
    </source>
</evidence>
<evidence type="ECO:0000256" key="1">
    <source>
        <dbReference type="ARBA" id="ARBA00004236"/>
    </source>
</evidence>
<keyword evidence="9" id="KW-1185">Reference proteome</keyword>
<evidence type="ECO:0000259" key="7">
    <source>
        <dbReference type="Pfam" id="PF00535"/>
    </source>
</evidence>
<keyword evidence="4" id="KW-0808">Transferase</keyword>
<dbReference type="CDD" id="cd02522">
    <property type="entry name" value="GT_2_like_a"/>
    <property type="match status" value="1"/>
</dbReference>
<reference evidence="8 9" key="1">
    <citation type="submission" date="2024-06" db="EMBL/GenBank/DDBJ databases">
        <authorList>
            <person name="Kraege A."/>
            <person name="Thomma B."/>
        </authorList>
    </citation>
    <scope>NUCLEOTIDE SEQUENCE [LARGE SCALE GENOMIC DNA]</scope>
</reference>
<keyword evidence="2" id="KW-1003">Cell membrane</keyword>
<dbReference type="PANTHER" id="PTHR43646:SF2">
    <property type="entry name" value="GLYCOSYLTRANSFERASE 2-LIKE DOMAIN-CONTAINING PROTEIN"/>
    <property type="match status" value="1"/>
</dbReference>
<dbReference type="Proteomes" id="UP001497392">
    <property type="component" value="Unassembled WGS sequence"/>
</dbReference>
<comment type="subcellular location">
    <subcellularLocation>
        <location evidence="1">Cell membrane</location>
    </subcellularLocation>
</comment>
<feature type="domain" description="Glycosyltransferase 2-like" evidence="7">
    <location>
        <begin position="106"/>
        <end position="239"/>
    </location>
</feature>
<evidence type="ECO:0000256" key="4">
    <source>
        <dbReference type="ARBA" id="ARBA00022679"/>
    </source>
</evidence>
<feature type="compositionally biased region" description="Gly residues" evidence="6">
    <location>
        <begin position="42"/>
        <end position="52"/>
    </location>
</feature>
<feature type="region of interest" description="Disordered" evidence="6">
    <location>
        <begin position="36"/>
        <end position="64"/>
    </location>
</feature>
<dbReference type="Gene3D" id="3.90.550.10">
    <property type="entry name" value="Spore Coat Polysaccharide Biosynthesis Protein SpsA, Chain A"/>
    <property type="match status" value="1"/>
</dbReference>
<evidence type="ECO:0000313" key="9">
    <source>
        <dbReference type="Proteomes" id="UP001497392"/>
    </source>
</evidence>